<feature type="domain" description="Inositol polyphosphate-related phosphatase" evidence="4">
    <location>
        <begin position="1"/>
        <end position="400"/>
    </location>
</feature>
<evidence type="ECO:0000313" key="6">
    <source>
        <dbReference type="Proteomes" id="UP001142055"/>
    </source>
</evidence>
<dbReference type="Pfam" id="PF07859">
    <property type="entry name" value="Abhydrolase_3"/>
    <property type="match status" value="1"/>
</dbReference>
<comment type="similarity">
    <text evidence="3">Belongs to the inositol 1,4,5-trisphosphate 5-phosphatase type I family.</text>
</comment>
<dbReference type="PANTHER" id="PTHR12997:SF2">
    <property type="entry name" value="INOSITOL POLYPHOSPHATE-5-PHOSPHATASE A"/>
    <property type="match status" value="1"/>
</dbReference>
<comment type="caution">
    <text evidence="5">The sequence shown here is derived from an EMBL/GenBank/DDBJ whole genome shotgun (WGS) entry which is preliminary data.</text>
</comment>
<organism evidence="5 6">
    <name type="scientific">Blomia tropicalis</name>
    <name type="common">Mite</name>
    <dbReference type="NCBI Taxonomy" id="40697"/>
    <lineage>
        <taxon>Eukaryota</taxon>
        <taxon>Metazoa</taxon>
        <taxon>Ecdysozoa</taxon>
        <taxon>Arthropoda</taxon>
        <taxon>Chelicerata</taxon>
        <taxon>Arachnida</taxon>
        <taxon>Acari</taxon>
        <taxon>Acariformes</taxon>
        <taxon>Sarcoptiformes</taxon>
        <taxon>Astigmata</taxon>
        <taxon>Glycyphagoidea</taxon>
        <taxon>Echimyopodidae</taxon>
        <taxon>Blomia</taxon>
    </lineage>
</organism>
<dbReference type="PANTHER" id="PTHR12997">
    <property type="entry name" value="TYPE I INOSITOL-1,4,5-TRISPHOSPHATE 5-PHOSPHATASE"/>
    <property type="match status" value="1"/>
</dbReference>
<dbReference type="InterPro" id="IPR039737">
    <property type="entry name" value="INPP5A"/>
</dbReference>
<dbReference type="InterPro" id="IPR000300">
    <property type="entry name" value="IPPc"/>
</dbReference>
<evidence type="ECO:0000256" key="2">
    <source>
        <dbReference type="ARBA" id="ARBA00022801"/>
    </source>
</evidence>
<dbReference type="SMART" id="SM00128">
    <property type="entry name" value="IPPc"/>
    <property type="match status" value="1"/>
</dbReference>
<evidence type="ECO:0000256" key="3">
    <source>
        <dbReference type="ARBA" id="ARBA00023599"/>
    </source>
</evidence>
<sequence length="1038" mass="119572">MTPCLLVTANVGSIFEDPNGLLKHWVKEFLQTVVRLQPQFIAVHCQEFGGKNYEKSMCFVDQFVKTLLSSTELSQFDKTRVFLDEDYKASDKFTALGNLYFIHKCQNVQIWDFNDRNYVPVDNKEIYSGNIENVSVKDKLKFPQEFYPQFKWSRKGFMRTRWLLNGGLEMDLVNIHLFHDESNLVSVQEFPSAYTRNRRKALEYTLKLIRNEQENDHNQSLPLFIFGDFNFRLDTKEIISRLTANSCPSLESNDEGGKPKRLTFRNAENPDQDHVVIERKHFYYSRPSFFTDQSNLSMLLEQDKEARYFDDLVSELKIDFPPTYPFNEEIDDVSQSSSNYMNTRCPSWCDRILFNHSARRLLEAISTTKPPVYNVIGQHVPMGDHKPVYLFFHLMEQKFPFDSYQLKIDSNKPLEVIVDDSFAEIKQILCNDNELLELLDQTYAGTRFLLDIAPMHQCDPNIKANGYWGYIKLVTKFIKMLILSSKAGSFNREHTLLLLRVINIGLNLCRKIRLKEFYGGGNGESNGLSTGSNLYIIKGTDLFDDDNLFASKLDIVDLLELIQTLKAPLSCLYAYYNCFWLCPSINKLMQFFSAFMAIYSSRWKSIRLYNWISRYNRGIMFTNMSLNINIDCLQSMWSMPDFPIVRTFISLRNLWTAYSRSVCIIRQNRWKIDQFEPKVHDLSTLTGLNMITTQSSTVRCILIRSSKYANQSKRKSVLLHAHGGGFISQSPEFHQSYLNDWAQKLKDVTILSVDYSLSPQNPFPVALQEVLDCYLWLVSGQKNVESIIGFQPENVAICGDSAGGNLSMALALALGQIRLTLKANNEPLESVPLPKGLFCYYTPLLLTTIVSPSRMITSIDSLMPVGILLNCLSAYVPEQVVNHDDTTECDANFTTATIENSLIPFNLSPMLLMESISSILSGIRNLIKGHRSMPWYKNKTILKRCLYNLNKFVSNPFISPLLASEQMLEQLEQMPLYLYPLLYDAFLDDSIEMAKKWKAKVHIEVIEDLPHGFLNMVKFSDEAKKASHKCMEHILDVL</sequence>
<evidence type="ECO:0000256" key="1">
    <source>
        <dbReference type="ARBA" id="ARBA00012997"/>
    </source>
</evidence>
<evidence type="ECO:0000313" key="5">
    <source>
        <dbReference type="EMBL" id="KAJ6223896.1"/>
    </source>
</evidence>
<evidence type="ECO:0000259" key="4">
    <source>
        <dbReference type="SMART" id="SM00128"/>
    </source>
</evidence>
<gene>
    <name evidence="5" type="ORF">RDWZM_002441</name>
</gene>
<dbReference type="EC" id="3.1.3.56" evidence="1"/>
<dbReference type="InterPro" id="IPR036691">
    <property type="entry name" value="Endo/exonu/phosph_ase_sf"/>
</dbReference>
<dbReference type="EMBL" id="JAPWDV010000001">
    <property type="protein sequence ID" value="KAJ6223896.1"/>
    <property type="molecule type" value="Genomic_DNA"/>
</dbReference>
<keyword evidence="2" id="KW-0378">Hydrolase</keyword>
<dbReference type="GO" id="GO:0046856">
    <property type="term" value="P:phosphatidylinositol dephosphorylation"/>
    <property type="evidence" value="ECO:0007669"/>
    <property type="project" value="InterPro"/>
</dbReference>
<dbReference type="Gene3D" id="3.60.10.10">
    <property type="entry name" value="Endonuclease/exonuclease/phosphatase"/>
    <property type="match status" value="1"/>
</dbReference>
<dbReference type="Pfam" id="PF22669">
    <property type="entry name" value="Exo_endo_phos2"/>
    <property type="match status" value="1"/>
</dbReference>
<dbReference type="Proteomes" id="UP001142055">
    <property type="component" value="Chromosome 1"/>
</dbReference>
<dbReference type="InterPro" id="IPR029058">
    <property type="entry name" value="AB_hydrolase_fold"/>
</dbReference>
<dbReference type="InterPro" id="IPR013094">
    <property type="entry name" value="AB_hydrolase_3"/>
</dbReference>
<accession>A0A9Q0RRL9</accession>
<reference evidence="5" key="1">
    <citation type="submission" date="2022-12" db="EMBL/GenBank/DDBJ databases">
        <title>Genome assemblies of Blomia tropicalis.</title>
        <authorList>
            <person name="Cui Y."/>
        </authorList>
    </citation>
    <scope>NUCLEOTIDE SEQUENCE</scope>
    <source>
        <tissue evidence="5">Adult mites</tissue>
    </source>
</reference>
<dbReference type="SUPFAM" id="SSF53474">
    <property type="entry name" value="alpha/beta-Hydrolases"/>
    <property type="match status" value="1"/>
</dbReference>
<dbReference type="GO" id="GO:0004445">
    <property type="term" value="F:inositol-polyphosphate 5-phosphatase activity"/>
    <property type="evidence" value="ECO:0007669"/>
    <property type="project" value="UniProtKB-EC"/>
</dbReference>
<protein>
    <recommendedName>
        <fullName evidence="1">inositol-polyphosphate 5-phosphatase</fullName>
        <ecNumber evidence="1">3.1.3.56</ecNumber>
    </recommendedName>
</protein>
<dbReference type="Gene3D" id="3.40.50.1820">
    <property type="entry name" value="alpha/beta hydrolase"/>
    <property type="match status" value="1"/>
</dbReference>
<name>A0A9Q0RRL9_BLOTA</name>
<dbReference type="SUPFAM" id="SSF56219">
    <property type="entry name" value="DNase I-like"/>
    <property type="match status" value="1"/>
</dbReference>
<dbReference type="AlphaFoldDB" id="A0A9Q0RRL9"/>
<proteinExistence type="inferred from homology"/>
<keyword evidence="6" id="KW-1185">Reference proteome</keyword>